<sequence>MTIDEMKKMLEAALKYKRYTHSLAVYDTARELAKYHDADLEKVSVAALLHDCGREIPIKSNLDKAKEVGITIDFIEANQPILLHAKLGAYLAKHKYGVTDEEVLTAIAQHSTGAPQMSKTAMIVYLADLLEPSRGFFGIDEMRVLAKKDLEKTMVKAYALTIKYLLDQNLLIHPDCIYGLNELQVKFKNAAKSLR</sequence>
<proteinExistence type="predicted"/>
<dbReference type="SUPFAM" id="SSF109604">
    <property type="entry name" value="HD-domain/PDEase-like"/>
    <property type="match status" value="1"/>
</dbReference>
<evidence type="ECO:0000313" key="9">
    <source>
        <dbReference type="Proteomes" id="UP000824099"/>
    </source>
</evidence>
<dbReference type="NCBIfam" id="TIGR00277">
    <property type="entry name" value="HDIG"/>
    <property type="match status" value="1"/>
</dbReference>
<dbReference type="SMART" id="SM00471">
    <property type="entry name" value="HDc"/>
    <property type="match status" value="1"/>
</dbReference>
<dbReference type="NCBIfam" id="TIGR00488">
    <property type="entry name" value="bis(5'-nucleosyl)-tetraphosphatase (symmetrical) YqeK"/>
    <property type="match status" value="1"/>
</dbReference>
<evidence type="ECO:0000313" key="8">
    <source>
        <dbReference type="EMBL" id="HIU64786.1"/>
    </source>
</evidence>
<evidence type="ECO:0000256" key="2">
    <source>
        <dbReference type="ARBA" id="ARBA00022723"/>
    </source>
</evidence>
<evidence type="ECO:0000256" key="6">
    <source>
        <dbReference type="ARBA" id="ARBA00049417"/>
    </source>
</evidence>
<evidence type="ECO:0000256" key="4">
    <source>
        <dbReference type="ARBA" id="ARBA00022801"/>
    </source>
</evidence>
<name>A0A9D1MR75_9FIRM</name>
<dbReference type="EMBL" id="DVNI01000122">
    <property type="protein sequence ID" value="HIU64786.1"/>
    <property type="molecule type" value="Genomic_DNA"/>
</dbReference>
<dbReference type="InterPro" id="IPR005249">
    <property type="entry name" value="YqeK"/>
</dbReference>
<evidence type="ECO:0000256" key="5">
    <source>
        <dbReference type="ARBA" id="ARBA00023004"/>
    </source>
</evidence>
<dbReference type="AlphaFoldDB" id="A0A9D1MR75"/>
<dbReference type="PANTHER" id="PTHR35795">
    <property type="entry name" value="SLR1885 PROTEIN"/>
    <property type="match status" value="1"/>
</dbReference>
<dbReference type="EC" id="3.6.1.41" evidence="1"/>
<dbReference type="InterPro" id="IPR006675">
    <property type="entry name" value="HDIG_dom"/>
</dbReference>
<dbReference type="InterPro" id="IPR003607">
    <property type="entry name" value="HD/PDEase_dom"/>
</dbReference>
<organism evidence="8 9">
    <name type="scientific">Candidatus Avacidaminococcus intestinavium</name>
    <dbReference type="NCBI Taxonomy" id="2840684"/>
    <lineage>
        <taxon>Bacteria</taxon>
        <taxon>Bacillati</taxon>
        <taxon>Bacillota</taxon>
        <taxon>Negativicutes</taxon>
        <taxon>Acidaminococcales</taxon>
        <taxon>Acidaminococcaceae</taxon>
        <taxon>Acidaminococcaceae incertae sedis</taxon>
        <taxon>Candidatus Avacidaminococcus</taxon>
    </lineage>
</organism>
<comment type="caution">
    <text evidence="8">The sequence shown here is derived from an EMBL/GenBank/DDBJ whole genome shotgun (WGS) entry which is preliminary data.</text>
</comment>
<dbReference type="PANTHER" id="PTHR35795:SF1">
    <property type="entry name" value="BIS(5'-NUCLEOSYL)-TETRAPHOSPHATASE, SYMMETRICAL"/>
    <property type="match status" value="1"/>
</dbReference>
<dbReference type="GO" id="GO:0008803">
    <property type="term" value="F:bis(5'-nucleosyl)-tetraphosphatase (symmetrical) activity"/>
    <property type="evidence" value="ECO:0007669"/>
    <property type="project" value="UniProtKB-EC"/>
</dbReference>
<dbReference type="GO" id="GO:0000166">
    <property type="term" value="F:nucleotide binding"/>
    <property type="evidence" value="ECO:0007669"/>
    <property type="project" value="UniProtKB-KW"/>
</dbReference>
<feature type="domain" description="HD" evidence="7">
    <location>
        <begin position="18"/>
        <end position="133"/>
    </location>
</feature>
<evidence type="ECO:0000256" key="1">
    <source>
        <dbReference type="ARBA" id="ARBA00012506"/>
    </source>
</evidence>
<comment type="catalytic activity">
    <reaction evidence="6">
        <text>P(1),P(4)-bis(5'-adenosyl) tetraphosphate + H2O = 2 ADP + 2 H(+)</text>
        <dbReference type="Rhea" id="RHEA:24252"/>
        <dbReference type="ChEBI" id="CHEBI:15377"/>
        <dbReference type="ChEBI" id="CHEBI:15378"/>
        <dbReference type="ChEBI" id="CHEBI:58141"/>
        <dbReference type="ChEBI" id="CHEBI:456216"/>
        <dbReference type="EC" id="3.6.1.41"/>
    </reaction>
</comment>
<evidence type="ECO:0000256" key="3">
    <source>
        <dbReference type="ARBA" id="ARBA00022741"/>
    </source>
</evidence>
<dbReference type="CDD" id="cd00077">
    <property type="entry name" value="HDc"/>
    <property type="match status" value="1"/>
</dbReference>
<keyword evidence="4 8" id="KW-0378">Hydrolase</keyword>
<dbReference type="Pfam" id="PF01966">
    <property type="entry name" value="HD"/>
    <property type="match status" value="1"/>
</dbReference>
<keyword evidence="3" id="KW-0547">Nucleotide-binding</keyword>
<protein>
    <recommendedName>
        <fullName evidence="1">bis(5'-nucleosyl)-tetraphosphatase (symmetrical)</fullName>
        <ecNumber evidence="1">3.6.1.41</ecNumber>
    </recommendedName>
</protein>
<reference evidence="8" key="1">
    <citation type="submission" date="2020-10" db="EMBL/GenBank/DDBJ databases">
        <authorList>
            <person name="Gilroy R."/>
        </authorList>
    </citation>
    <scope>NUCLEOTIDE SEQUENCE</scope>
    <source>
        <strain evidence="8">CHK160-1198</strain>
    </source>
</reference>
<dbReference type="PROSITE" id="PS51831">
    <property type="entry name" value="HD"/>
    <property type="match status" value="1"/>
</dbReference>
<dbReference type="Proteomes" id="UP000824099">
    <property type="component" value="Unassembled WGS sequence"/>
</dbReference>
<reference evidence="8" key="2">
    <citation type="journal article" date="2021" name="PeerJ">
        <title>Extensive microbial diversity within the chicken gut microbiome revealed by metagenomics and culture.</title>
        <authorList>
            <person name="Gilroy R."/>
            <person name="Ravi A."/>
            <person name="Getino M."/>
            <person name="Pursley I."/>
            <person name="Horton D.L."/>
            <person name="Alikhan N.F."/>
            <person name="Baker D."/>
            <person name="Gharbi K."/>
            <person name="Hall N."/>
            <person name="Watson M."/>
            <person name="Adriaenssens E.M."/>
            <person name="Foster-Nyarko E."/>
            <person name="Jarju S."/>
            <person name="Secka A."/>
            <person name="Antonio M."/>
            <person name="Oren A."/>
            <person name="Chaudhuri R.R."/>
            <person name="La Ragione R."/>
            <person name="Hildebrand F."/>
            <person name="Pallen M.J."/>
        </authorList>
    </citation>
    <scope>NUCLEOTIDE SEQUENCE</scope>
    <source>
        <strain evidence="8">CHK160-1198</strain>
    </source>
</reference>
<gene>
    <name evidence="8" type="primary">yqeK</name>
    <name evidence="8" type="ORF">IAB06_07125</name>
</gene>
<evidence type="ECO:0000259" key="7">
    <source>
        <dbReference type="PROSITE" id="PS51831"/>
    </source>
</evidence>
<accession>A0A9D1MR75</accession>
<keyword evidence="5" id="KW-0408">Iron</keyword>
<dbReference type="Gene3D" id="1.10.3210.10">
    <property type="entry name" value="Hypothetical protein af1432"/>
    <property type="match status" value="1"/>
</dbReference>
<dbReference type="InterPro" id="IPR006674">
    <property type="entry name" value="HD_domain"/>
</dbReference>
<keyword evidence="2" id="KW-0479">Metal-binding</keyword>
<dbReference type="InterPro" id="IPR051094">
    <property type="entry name" value="Diverse_Catalytic_Enzymes"/>
</dbReference>
<dbReference type="GO" id="GO:0046872">
    <property type="term" value="F:metal ion binding"/>
    <property type="evidence" value="ECO:0007669"/>
    <property type="project" value="UniProtKB-KW"/>
</dbReference>